<dbReference type="InterPro" id="IPR000801">
    <property type="entry name" value="Esterase-like"/>
</dbReference>
<keyword evidence="3" id="KW-1185">Reference proteome</keyword>
<dbReference type="Proteomes" id="UP001155077">
    <property type="component" value="Unassembled WGS sequence"/>
</dbReference>
<sequence>MKNKYLLLNIFLLFISSGYAQSTASPQVKTFEIEAPQLDTIKKIWIYLPKSYENSDNRYPVIYMHDAQNLFDKETSFAGEWKVDEALDSISNPESIIVGIEHGGDKRLAELTPFPNEKYGGGEGADYVDFIISTLKPHIDKTFRTIPDQKNTAIFGSSLGGLISFYAALKHPETFGKAGVYSPSFWFSDQIYEFSKEAQINDQTKFYFLVGDKESEEMVPDLNKMIDILKMKDLKPEKYQLKLVPGGEHNEAMWSRNFPETFIWLMK</sequence>
<keyword evidence="2" id="KW-0378">Hydrolase</keyword>
<dbReference type="SUPFAM" id="SSF53474">
    <property type="entry name" value="alpha/beta-Hydrolases"/>
    <property type="match status" value="1"/>
</dbReference>
<gene>
    <name evidence="2" type="ORF">NE848_02600</name>
</gene>
<feature type="signal peptide" evidence="1">
    <location>
        <begin position="1"/>
        <end position="20"/>
    </location>
</feature>
<reference evidence="2" key="1">
    <citation type="submission" date="2022-06" db="EMBL/GenBank/DDBJ databases">
        <title>Gramella sediminis sp. nov., isolated from deep-sea sediment of the Indian Ocean.</title>
        <authorList>
            <person name="Yang L."/>
        </authorList>
    </citation>
    <scope>NUCLEOTIDE SEQUENCE</scope>
    <source>
        <strain evidence="2">HMD3159</strain>
    </source>
</reference>
<evidence type="ECO:0000313" key="3">
    <source>
        <dbReference type="Proteomes" id="UP001155077"/>
    </source>
</evidence>
<comment type="caution">
    <text evidence="2">The sequence shown here is derived from an EMBL/GenBank/DDBJ whole genome shotgun (WGS) entry which is preliminary data.</text>
</comment>
<keyword evidence="1" id="KW-0732">Signal</keyword>
<dbReference type="PANTHER" id="PTHR48098:SF6">
    <property type="entry name" value="FERRI-BACILLIBACTIN ESTERASE BESA"/>
    <property type="match status" value="1"/>
</dbReference>
<evidence type="ECO:0000256" key="1">
    <source>
        <dbReference type="SAM" id="SignalP"/>
    </source>
</evidence>
<dbReference type="Pfam" id="PF00756">
    <property type="entry name" value="Esterase"/>
    <property type="match status" value="1"/>
</dbReference>
<dbReference type="InterPro" id="IPR050583">
    <property type="entry name" value="Mycobacterial_A85_antigen"/>
</dbReference>
<accession>A0ABT0YXQ9</accession>
<dbReference type="PANTHER" id="PTHR48098">
    <property type="entry name" value="ENTEROCHELIN ESTERASE-RELATED"/>
    <property type="match status" value="1"/>
</dbReference>
<organism evidence="2 3">
    <name type="scientific">Gramella jeungdoensis</name>
    <dbReference type="NCBI Taxonomy" id="708091"/>
    <lineage>
        <taxon>Bacteria</taxon>
        <taxon>Pseudomonadati</taxon>
        <taxon>Bacteroidota</taxon>
        <taxon>Flavobacteriia</taxon>
        <taxon>Flavobacteriales</taxon>
        <taxon>Flavobacteriaceae</taxon>
        <taxon>Christiangramia</taxon>
    </lineage>
</organism>
<proteinExistence type="predicted"/>
<dbReference type="RefSeq" id="WP_252110646.1">
    <property type="nucleotide sequence ID" value="NZ_JAMSCK010000001.1"/>
</dbReference>
<name>A0ABT0YXQ9_9FLAO</name>
<protein>
    <submittedName>
        <fullName evidence="2">Alpha/beta hydrolase-fold protein</fullName>
    </submittedName>
</protein>
<dbReference type="Gene3D" id="3.40.50.1820">
    <property type="entry name" value="alpha/beta hydrolase"/>
    <property type="match status" value="1"/>
</dbReference>
<dbReference type="EMBL" id="JAMSCK010000001">
    <property type="protein sequence ID" value="MCM8568249.1"/>
    <property type="molecule type" value="Genomic_DNA"/>
</dbReference>
<dbReference type="InterPro" id="IPR029058">
    <property type="entry name" value="AB_hydrolase_fold"/>
</dbReference>
<feature type="chain" id="PRO_5046074047" evidence="1">
    <location>
        <begin position="21"/>
        <end position="267"/>
    </location>
</feature>
<evidence type="ECO:0000313" key="2">
    <source>
        <dbReference type="EMBL" id="MCM8568249.1"/>
    </source>
</evidence>
<dbReference type="GO" id="GO:0016787">
    <property type="term" value="F:hydrolase activity"/>
    <property type="evidence" value="ECO:0007669"/>
    <property type="project" value="UniProtKB-KW"/>
</dbReference>